<dbReference type="SUPFAM" id="SSF53756">
    <property type="entry name" value="UDP-Glycosyltransferase/glycogen phosphorylase"/>
    <property type="match status" value="1"/>
</dbReference>
<dbReference type="InterPro" id="IPR007235">
    <property type="entry name" value="Glyco_trans_28_C"/>
</dbReference>
<gene>
    <name evidence="2" type="ORF">K5I29_12690</name>
</gene>
<protein>
    <submittedName>
        <fullName evidence="2">Glycosyltransferase</fullName>
    </submittedName>
</protein>
<reference evidence="2" key="1">
    <citation type="submission" date="2021-08" db="EMBL/GenBank/DDBJ databases">
        <title>Flavobacterium sp. strain CC-SYL302.</title>
        <authorList>
            <person name="Lin S.-Y."/>
            <person name="Lee T.-H."/>
            <person name="Young C.-C."/>
        </authorList>
    </citation>
    <scope>NUCLEOTIDE SEQUENCE</scope>
    <source>
        <strain evidence="2">CC-SYL302</strain>
    </source>
</reference>
<organism evidence="2 3">
    <name type="scientific">Flavobacterium agricola</name>
    <dbReference type="NCBI Taxonomy" id="2870839"/>
    <lineage>
        <taxon>Bacteria</taxon>
        <taxon>Pseudomonadati</taxon>
        <taxon>Bacteroidota</taxon>
        <taxon>Flavobacteriia</taxon>
        <taxon>Flavobacteriales</taxon>
        <taxon>Flavobacteriaceae</taxon>
        <taxon>Flavobacterium</taxon>
    </lineage>
</organism>
<name>A0ABY6M224_9FLAO</name>
<dbReference type="PANTHER" id="PTHR21015:SF22">
    <property type="entry name" value="GLYCOSYLTRANSFERASE"/>
    <property type="match status" value="1"/>
</dbReference>
<dbReference type="EMBL" id="CP081495">
    <property type="protein sequence ID" value="UYW01288.1"/>
    <property type="molecule type" value="Genomic_DNA"/>
</dbReference>
<dbReference type="Gene3D" id="3.40.50.2000">
    <property type="entry name" value="Glycogen Phosphorylase B"/>
    <property type="match status" value="1"/>
</dbReference>
<evidence type="ECO:0000313" key="3">
    <source>
        <dbReference type="Proteomes" id="UP001163328"/>
    </source>
</evidence>
<evidence type="ECO:0000313" key="2">
    <source>
        <dbReference type="EMBL" id="UYW01288.1"/>
    </source>
</evidence>
<dbReference type="Proteomes" id="UP001163328">
    <property type="component" value="Chromosome"/>
</dbReference>
<feature type="domain" description="Glycosyl transferase family 28 C-terminal" evidence="1">
    <location>
        <begin position="214"/>
        <end position="319"/>
    </location>
</feature>
<dbReference type="RefSeq" id="WP_264433731.1">
    <property type="nucleotide sequence ID" value="NZ_CP081495.1"/>
</dbReference>
<sequence length="353" mass="40039">MQISNKTVLLAPLNWGLGHATRCIVVIQHLQALNCKVIVASDGEALQFLKGEFPDLQFLELPSYKIKYAQSKFFFKLKLASQLFKIYKIYKAEKKVVAQWVFDYGIDLIISDNRMGVVSNQVPSVYITHQLTVLSGFSTWLTTKMHQQIIKQFTCCWVPDFEDAKKSLAGILAQADLLNIKKIGPLSRLYKTDVAITIDVLFLVSGPEPMRKQLENIFRKEIAQLTDKKMVLVCGLVEAEQRITINKQTTIYNFATSEQMNFLMNQAELIVCRSGYSTIMDLSLLQKKALLIPTPGQNEQEYLAEYLQSQNFLPFVPQAAFTFAALQIDTKYKGLPVGKPLPMLLIQQLLSEL</sequence>
<evidence type="ECO:0000259" key="1">
    <source>
        <dbReference type="Pfam" id="PF04101"/>
    </source>
</evidence>
<dbReference type="Pfam" id="PF04101">
    <property type="entry name" value="Glyco_tran_28_C"/>
    <property type="match status" value="1"/>
</dbReference>
<dbReference type="PANTHER" id="PTHR21015">
    <property type="entry name" value="UDP-N-ACETYLGLUCOSAMINE--N-ACETYLMURAMYL-(PENTAPEPTIDE) PYROPHOSPHORYL-UNDECAPRENOL N-ACETYLGLUCOSAMINE TRANSFERASE 1"/>
    <property type="match status" value="1"/>
</dbReference>
<proteinExistence type="predicted"/>
<keyword evidence="3" id="KW-1185">Reference proteome</keyword>
<accession>A0ABY6M224</accession>